<dbReference type="Pfam" id="PF02350">
    <property type="entry name" value="Epimerase_2"/>
    <property type="match status" value="1"/>
</dbReference>
<reference evidence="2 3" key="1">
    <citation type="journal article" date="2012" name="J. Bacteriol.">
        <title>Draft genome sequence of Methanobacterium formicicum DSM 3637, an archaebacterium isolated from the methane producer amoeba Pelomyxa palustris.</title>
        <authorList>
            <person name="Gutierrez G."/>
        </authorList>
    </citation>
    <scope>NUCLEOTIDE SEQUENCE [LARGE SCALE GENOMIC DNA]</scope>
    <source>
        <strain evidence="3">DSM 3637 / PP1</strain>
    </source>
</reference>
<keyword evidence="3" id="KW-1185">Reference proteome</keyword>
<dbReference type="PANTHER" id="PTHR43174">
    <property type="entry name" value="UDP-N-ACETYLGLUCOSAMINE 2-EPIMERASE"/>
    <property type="match status" value="1"/>
</dbReference>
<dbReference type="CDD" id="cd03786">
    <property type="entry name" value="GTB_UDP-GlcNAc_2-Epimerase"/>
    <property type="match status" value="1"/>
</dbReference>
<dbReference type="InterPro" id="IPR029767">
    <property type="entry name" value="WecB-like"/>
</dbReference>
<dbReference type="NCBIfam" id="TIGR00236">
    <property type="entry name" value="wecB"/>
    <property type="match status" value="1"/>
</dbReference>
<dbReference type="InterPro" id="IPR003331">
    <property type="entry name" value="UDP_GlcNAc_Epimerase_2_dom"/>
</dbReference>
<feature type="domain" description="UDP-N-acetylglucosamine 2-epimerase" evidence="1">
    <location>
        <begin position="23"/>
        <end position="360"/>
    </location>
</feature>
<dbReference type="EMBL" id="AMPO01000002">
    <property type="protein sequence ID" value="EKF86369.1"/>
    <property type="molecule type" value="Genomic_DNA"/>
</dbReference>
<organism evidence="2 3">
    <name type="scientific">Methanobacterium formicicum (strain DSM 3637 / PP1)</name>
    <dbReference type="NCBI Taxonomy" id="1204725"/>
    <lineage>
        <taxon>Archaea</taxon>
        <taxon>Methanobacteriati</taxon>
        <taxon>Methanobacteriota</taxon>
        <taxon>Methanomada group</taxon>
        <taxon>Methanobacteria</taxon>
        <taxon>Methanobacteriales</taxon>
        <taxon>Methanobacteriaceae</taxon>
        <taxon>Methanobacterium</taxon>
    </lineage>
</organism>
<accession>K2RDF9</accession>
<evidence type="ECO:0000313" key="3">
    <source>
        <dbReference type="Proteomes" id="UP000007360"/>
    </source>
</evidence>
<dbReference type="RefSeq" id="WP_004029748.1">
    <property type="nucleotide sequence ID" value="NZ_AMPO01000002.1"/>
</dbReference>
<protein>
    <submittedName>
        <fullName evidence="2">UDP-n-acetylglucosamine 2-epimerase</fullName>
    </submittedName>
</protein>
<evidence type="ECO:0000259" key="1">
    <source>
        <dbReference type="Pfam" id="PF02350"/>
    </source>
</evidence>
<dbReference type="Gene3D" id="3.40.50.2000">
    <property type="entry name" value="Glycogen Phosphorylase B"/>
    <property type="match status" value="2"/>
</dbReference>
<dbReference type="AlphaFoldDB" id="K2RDF9"/>
<evidence type="ECO:0000313" key="2">
    <source>
        <dbReference type="EMBL" id="EKF86369.1"/>
    </source>
</evidence>
<dbReference type="PANTHER" id="PTHR43174:SF1">
    <property type="entry name" value="UDP-N-ACETYLGLUCOSAMINE 2-EPIMERASE"/>
    <property type="match status" value="1"/>
</dbReference>
<dbReference type="Proteomes" id="UP000007360">
    <property type="component" value="Unassembled WGS sequence"/>
</dbReference>
<name>K2RDF9_METFP</name>
<comment type="caution">
    <text evidence="2">The sequence shown here is derived from an EMBL/GenBank/DDBJ whole genome shotgun (WGS) entry which is preliminary data.</text>
</comment>
<dbReference type="OrthoDB" id="7018at2157"/>
<gene>
    <name evidence="2" type="ORF">A994_02763</name>
</gene>
<dbReference type="PATRIC" id="fig|1204725.3.peg.555"/>
<sequence>MKIFTVLGARPQFIKAALVSKELRKNHTEVLIHTGQHYDKRLSEVFFEEMGIPQPDYNLGIGSSSHAHQTGLMMIEIEKLLSSENPDLVLLYGDTNSTLAGALSAAKLQIPIAHVEAGPRMYDKSVPEEINRVMTDHISTLLFAPTVRAMENLNKEGLFEGVYLTGDVMLDNFKYFLKKAEKGSQILDTLNLEKKDYILVTIHRARNTDVEKNLRNIVDALLIISKETDILFPLHPRTKKFLTEYELMDTLIKSPNIHLIKPVGYLDMLFITKNSKIIVTDSGGLQKEAYFAKVPCITVDTSTGWPETVQQGENKIFDNVNNGFINSDKIINAIRTFQTSNKYKNIFGDGNASTKIENIITGFF</sequence>
<proteinExistence type="predicted"/>
<dbReference type="SUPFAM" id="SSF53756">
    <property type="entry name" value="UDP-Glycosyltransferase/glycogen phosphorylase"/>
    <property type="match status" value="1"/>
</dbReference>